<dbReference type="STRING" id="37360.A0A0G4IMN7"/>
<dbReference type="GO" id="GO:0003924">
    <property type="term" value="F:GTPase activity"/>
    <property type="evidence" value="ECO:0007669"/>
    <property type="project" value="InterPro"/>
</dbReference>
<evidence type="ECO:0000256" key="5">
    <source>
        <dbReference type="ARBA" id="ARBA00022490"/>
    </source>
</evidence>
<evidence type="ECO:0000256" key="1">
    <source>
        <dbReference type="ARBA" id="ARBA00001946"/>
    </source>
</evidence>
<dbReference type="SMART" id="SM00864">
    <property type="entry name" value="Tubulin"/>
    <property type="match status" value="1"/>
</dbReference>
<dbReference type="PROSITE" id="PS00227">
    <property type="entry name" value="TUBULIN"/>
    <property type="match status" value="1"/>
</dbReference>
<reference evidence="16 18" key="1">
    <citation type="submission" date="2015-02" db="EMBL/GenBank/DDBJ databases">
        <authorList>
            <person name="Chooi Y.-H."/>
        </authorList>
    </citation>
    <scope>NUCLEOTIDE SEQUENCE [LARGE SCALE GENOMIC DNA]</scope>
    <source>
        <strain evidence="16">E3</strain>
    </source>
</reference>
<dbReference type="FunFam" id="3.30.1330.20:FF:000009">
    <property type="entry name" value="Tubulin beta chain"/>
    <property type="match status" value="1"/>
</dbReference>
<feature type="domain" description="Tubulin/FtsZ GTPase" evidence="14">
    <location>
        <begin position="47"/>
        <end position="241"/>
    </location>
</feature>
<dbReference type="InterPro" id="IPR023123">
    <property type="entry name" value="Tubulin_C"/>
</dbReference>
<dbReference type="OMA" id="WVPRSVN"/>
<dbReference type="SUPFAM" id="SSF55307">
    <property type="entry name" value="Tubulin C-terminal domain-like"/>
    <property type="match status" value="1"/>
</dbReference>
<dbReference type="Pfam" id="PF00091">
    <property type="entry name" value="Tubulin"/>
    <property type="match status" value="1"/>
</dbReference>
<dbReference type="InterPro" id="IPR036525">
    <property type="entry name" value="Tubulin/FtsZ_GTPase_sf"/>
</dbReference>
<dbReference type="SMART" id="SM00865">
    <property type="entry name" value="Tubulin_C"/>
    <property type="match status" value="1"/>
</dbReference>
<dbReference type="PRINTS" id="PR01161">
    <property type="entry name" value="TUBULIN"/>
</dbReference>
<evidence type="ECO:0000256" key="10">
    <source>
        <dbReference type="ARBA" id="ARBA00023134"/>
    </source>
</evidence>
<dbReference type="InterPro" id="IPR003008">
    <property type="entry name" value="Tubulin_FtsZ_GTPase"/>
</dbReference>
<keyword evidence="18" id="KW-1185">Reference proteome</keyword>
<dbReference type="InterPro" id="IPR017975">
    <property type="entry name" value="Tubulin_CS"/>
</dbReference>
<dbReference type="EMBL" id="CDSF01000057">
    <property type="protein sequence ID" value="CEO96370.1"/>
    <property type="molecule type" value="Genomic_DNA"/>
</dbReference>
<evidence type="ECO:0000313" key="18">
    <source>
        <dbReference type="Proteomes" id="UP000039324"/>
    </source>
</evidence>
<keyword evidence="10 13" id="KW-0342">GTP-binding</keyword>
<protein>
    <recommendedName>
        <fullName evidence="13">Tubulin beta chain</fullName>
    </recommendedName>
</protein>
<dbReference type="Gene3D" id="1.10.287.600">
    <property type="entry name" value="Helix hairpin bin"/>
    <property type="match status" value="1"/>
</dbReference>
<comment type="function">
    <text evidence="12 13">Tubulin is the major constituent of microtubules, a cylinder consisting of laterally associated linear protofilaments composed of alpha- and beta-tubulin heterodimers. Microtubules grow by the addition of GTP-tubulin dimers to the microtubule end, where a stabilizing cap forms. Below the cap, tubulin dimers are in GDP-bound state, owing to GTPase activity of alpha-tubulin.</text>
</comment>
<comment type="subcellular location">
    <subcellularLocation>
        <location evidence="2">Cytoplasm</location>
        <location evidence="2">Cytoskeleton</location>
    </subcellularLocation>
</comment>
<keyword evidence="8 13" id="KW-0547">Nucleotide-binding</keyword>
<dbReference type="InterPro" id="IPR008280">
    <property type="entry name" value="Tub_FtsZ_C"/>
</dbReference>
<evidence type="ECO:0000259" key="14">
    <source>
        <dbReference type="SMART" id="SM00864"/>
    </source>
</evidence>
<organism evidence="16 18">
    <name type="scientific">Plasmodiophora brassicae</name>
    <name type="common">Clubroot disease agent</name>
    <dbReference type="NCBI Taxonomy" id="37360"/>
    <lineage>
        <taxon>Eukaryota</taxon>
        <taxon>Sar</taxon>
        <taxon>Rhizaria</taxon>
        <taxon>Endomyxa</taxon>
        <taxon>Phytomyxea</taxon>
        <taxon>Plasmodiophorida</taxon>
        <taxon>Plasmodiophoridae</taxon>
        <taxon>Plasmodiophora</taxon>
    </lineage>
</organism>
<comment type="subunit">
    <text evidence="4 13">Dimer of alpha and beta chains. A typical microtubule is a hollow water-filled tube with an outer diameter of 25 nm and an inner diameter of 15 nM. Alpha-beta heterodimers associate head-to-tail to form protofilaments running lengthwise along the microtubule wall with the beta-tubulin subunit facing the microtubule plus end conferring a structural polarity. Microtubules usually have 13 protofilaments but different protofilament numbers can be found in some organisms and specialized cells.</text>
</comment>
<comment type="similarity">
    <text evidence="3 13">Belongs to the tubulin family.</text>
</comment>
<dbReference type="PRINTS" id="PR01163">
    <property type="entry name" value="BETATUBULIN"/>
</dbReference>
<dbReference type="InterPro" id="IPR018316">
    <property type="entry name" value="Tubulin/FtsZ_2-layer-sand-dom"/>
</dbReference>
<evidence type="ECO:0000313" key="16">
    <source>
        <dbReference type="EMBL" id="CEO96370.1"/>
    </source>
</evidence>
<evidence type="ECO:0000256" key="9">
    <source>
        <dbReference type="ARBA" id="ARBA00022842"/>
    </source>
</evidence>
<dbReference type="GO" id="GO:0046872">
    <property type="term" value="F:metal ion binding"/>
    <property type="evidence" value="ECO:0007669"/>
    <property type="project" value="UniProtKB-KW"/>
</dbReference>
<evidence type="ECO:0000313" key="19">
    <source>
        <dbReference type="Proteomes" id="UP000290189"/>
    </source>
</evidence>
<keyword evidence="17" id="KW-0496">Mitochondrion</keyword>
<comment type="cofactor">
    <cofactor evidence="1">
        <name>Mg(2+)</name>
        <dbReference type="ChEBI" id="CHEBI:18420"/>
    </cofactor>
</comment>
<evidence type="ECO:0000256" key="11">
    <source>
        <dbReference type="ARBA" id="ARBA00023212"/>
    </source>
</evidence>
<dbReference type="Proteomes" id="UP000290189">
    <property type="component" value="Unassembled WGS sequence"/>
</dbReference>
<geneLocation type="mitochondrion" evidence="17"/>
<evidence type="ECO:0000256" key="3">
    <source>
        <dbReference type="ARBA" id="ARBA00009636"/>
    </source>
</evidence>
<dbReference type="GO" id="GO:0007017">
    <property type="term" value="P:microtubule-based process"/>
    <property type="evidence" value="ECO:0007669"/>
    <property type="project" value="InterPro"/>
</dbReference>
<evidence type="ECO:0000256" key="2">
    <source>
        <dbReference type="ARBA" id="ARBA00004245"/>
    </source>
</evidence>
<dbReference type="SUPFAM" id="SSF52490">
    <property type="entry name" value="Tubulin nucleotide-binding domain-like"/>
    <property type="match status" value="1"/>
</dbReference>
<name>A0A0G4IMN7_PLABS</name>
<accession>A0A0G4IMN7</accession>
<proteinExistence type="inferred from homology"/>
<feature type="domain" description="Tubulin/FtsZ 2-layer sandwich" evidence="15">
    <location>
        <begin position="243"/>
        <end position="380"/>
    </location>
</feature>
<dbReference type="PROSITE" id="PS00228">
    <property type="entry name" value="TUBULIN_B_AUTOREG"/>
    <property type="match status" value="1"/>
</dbReference>
<evidence type="ECO:0000256" key="4">
    <source>
        <dbReference type="ARBA" id="ARBA00011747"/>
    </source>
</evidence>
<evidence type="ECO:0000256" key="8">
    <source>
        <dbReference type="ARBA" id="ARBA00022741"/>
    </source>
</evidence>
<dbReference type="Pfam" id="PF03953">
    <property type="entry name" value="Tubulin_C"/>
    <property type="match status" value="1"/>
</dbReference>
<evidence type="ECO:0000256" key="6">
    <source>
        <dbReference type="ARBA" id="ARBA00022701"/>
    </source>
</evidence>
<dbReference type="InterPro" id="IPR000217">
    <property type="entry name" value="Tubulin"/>
</dbReference>
<evidence type="ECO:0000313" key="17">
    <source>
        <dbReference type="EMBL" id="SPQ99310.1"/>
    </source>
</evidence>
<evidence type="ECO:0000259" key="15">
    <source>
        <dbReference type="SMART" id="SM00865"/>
    </source>
</evidence>
<keyword evidence="11" id="KW-0206">Cytoskeleton</keyword>
<dbReference type="GO" id="GO:0005874">
    <property type="term" value="C:microtubule"/>
    <property type="evidence" value="ECO:0007669"/>
    <property type="project" value="UniProtKB-KW"/>
</dbReference>
<evidence type="ECO:0000256" key="7">
    <source>
        <dbReference type="ARBA" id="ARBA00022723"/>
    </source>
</evidence>
<dbReference type="EMBL" id="OVEO01000011">
    <property type="protein sequence ID" value="SPQ99310.1"/>
    <property type="molecule type" value="Genomic_DNA"/>
</dbReference>
<evidence type="ECO:0000256" key="13">
    <source>
        <dbReference type="RuleBase" id="RU000352"/>
    </source>
</evidence>
<dbReference type="InterPro" id="IPR037103">
    <property type="entry name" value="Tubulin/FtsZ-like_C"/>
</dbReference>
<dbReference type="GO" id="GO:0005525">
    <property type="term" value="F:GTP binding"/>
    <property type="evidence" value="ECO:0007669"/>
    <property type="project" value="UniProtKB-UniRule"/>
</dbReference>
<dbReference type="InterPro" id="IPR002453">
    <property type="entry name" value="Beta_tubulin"/>
</dbReference>
<dbReference type="Gene3D" id="3.30.1330.20">
    <property type="entry name" value="Tubulin/FtsZ, C-terminal domain"/>
    <property type="match status" value="1"/>
</dbReference>
<dbReference type="CDD" id="cd02187">
    <property type="entry name" value="beta_tubulin"/>
    <property type="match status" value="1"/>
</dbReference>
<keyword evidence="9" id="KW-0460">Magnesium</keyword>
<keyword evidence="7" id="KW-0479">Metal-binding</keyword>
<reference evidence="17 19" key="2">
    <citation type="submission" date="2018-03" db="EMBL/GenBank/DDBJ databases">
        <authorList>
            <person name="Fogelqvist J."/>
        </authorList>
    </citation>
    <scope>NUCLEOTIDE SEQUENCE [LARGE SCALE GENOMIC DNA]</scope>
</reference>
<keyword evidence="6 13" id="KW-0493">Microtubule</keyword>
<dbReference type="Proteomes" id="UP000039324">
    <property type="component" value="Unassembled WGS sequence"/>
</dbReference>
<dbReference type="PANTHER" id="PTHR11588">
    <property type="entry name" value="TUBULIN"/>
    <property type="match status" value="1"/>
</dbReference>
<evidence type="ECO:0000256" key="12">
    <source>
        <dbReference type="ARBA" id="ARBA00034296"/>
    </source>
</evidence>
<dbReference type="AlphaFoldDB" id="A0A0G4IMN7"/>
<dbReference type="InterPro" id="IPR013838">
    <property type="entry name" value="Beta-tubulin_BS"/>
</dbReference>
<dbReference type="GO" id="GO:0005200">
    <property type="term" value="F:structural constituent of cytoskeleton"/>
    <property type="evidence" value="ECO:0007669"/>
    <property type="project" value="InterPro"/>
</dbReference>
<dbReference type="Gene3D" id="3.40.50.1440">
    <property type="entry name" value="Tubulin/FtsZ, GTPase domain"/>
    <property type="match status" value="1"/>
</dbReference>
<dbReference type="OrthoDB" id="1662883at2759"/>
<gene>
    <name evidence="16" type="ORF">PBRA_005041</name>
    <name evidence="17" type="ORF">PLBR_LOCUS6525</name>
</gene>
<keyword evidence="5" id="KW-0963">Cytoplasm</keyword>
<sequence>MREIVSIQLGQCGNQVGSAFWGSICDEHGIDADGNFTGGSDQQLDRIDVFFNEGYTGRYLPRCILVDTEPSTRQTVQNSVFGKLFTHDNQVFGKGGASNNWAKGHNADLIDPIMDAIRREAEACDCIQGFQITHSLGGGTGSGLGSAVCEQIKDRYPEHILSNIAVFPSPKLSDTVVEPYNTTLSFQALLEHSNDTFVIDNEALYNIAQRTLRLETPSYEDINKLMVMALSGITASLRFPGQLNTDLRKLGVNLTPFPRLHFFMLGCAPLTSAATKPFRTQSVAELTKQMFTATNMMCECNVNAGRYLAAAAMYRGHVSTLDVDKSVLQIRNTYSRQFVPWMPGNVQSSVCSVPPRGLRMSSTFVGNSTSICDVFDRVEAQFATMFAKKAFLHWYTAEGVDEMQFTEAEHNLADLMGEYKQFQADGPSDGQDAAAE</sequence>